<dbReference type="RefSeq" id="WP_088858565.1">
    <property type="nucleotide sequence ID" value="NZ_CP014862.1"/>
</dbReference>
<name>A0A2Z2MAA6_THEPR</name>
<dbReference type="GeneID" id="33320467"/>
<keyword evidence="2" id="KW-1185">Reference proteome</keyword>
<dbReference type="EMBL" id="CP014862">
    <property type="protein sequence ID" value="ASJ03307.1"/>
    <property type="molecule type" value="Genomic_DNA"/>
</dbReference>
<protein>
    <submittedName>
        <fullName evidence="1">Uncharacterized protein</fullName>
    </submittedName>
</protein>
<sequence>MKARRGQLLSLDAMLSLIVMIFVFAAVLNTSAALKGEITSMLGWYERANIAENMLDVLTKSPGEPEDWENDPGSVETVGLRSSDKIYALNYRKLMALNSSVTELAGKLANLSNDKDFMVETFVSRYNVGIEGRFPRVYIDNVTFSNPKGNPPGINFEISSGNGNNPFTVSYVEIIRGGSSYINEDICSLKTGNNIVLQDGDRVKFILAEDVTLTATRGQYTETYTIPSGALVDIYITGPEVSNFQINFGGGSCPYTFKFSGKGNVVVTVFAADSGVPKLTGNYTSAPVFESLGEPTYVFAVINRTVIADQSVINASMNRSPWVEVERRIVTVERFEYNLSAPPSQSIPMIYGALRNSPPAGAYLKVSVPDVPGNVSFVVISGAAERGLMVYKEASGEDVKAVLVYDNKTAYYSGNVTSVSIPLNKILGDPKIGDTVGVWLYSLNGWDRSSVGIELVPDLKWALGPKLDAAIIKLWVWDDS</sequence>
<dbReference type="OrthoDB" id="85914at2157"/>
<dbReference type="AlphaFoldDB" id="A0A2Z2MAA6"/>
<dbReference type="Proteomes" id="UP000250179">
    <property type="component" value="Chromosome"/>
</dbReference>
<evidence type="ECO:0000313" key="2">
    <source>
        <dbReference type="Proteomes" id="UP000250179"/>
    </source>
</evidence>
<accession>A0A2Z2MAA6</accession>
<organism evidence="1 2">
    <name type="scientific">Thermococcus profundus</name>
    <dbReference type="NCBI Taxonomy" id="49899"/>
    <lineage>
        <taxon>Archaea</taxon>
        <taxon>Methanobacteriati</taxon>
        <taxon>Methanobacteriota</taxon>
        <taxon>Thermococci</taxon>
        <taxon>Thermococcales</taxon>
        <taxon>Thermococcaceae</taxon>
        <taxon>Thermococcus</taxon>
    </lineage>
</organism>
<gene>
    <name evidence="1" type="ORF">A3L09_08580</name>
</gene>
<reference evidence="1 2" key="1">
    <citation type="submission" date="2016-03" db="EMBL/GenBank/DDBJ databases">
        <title>Complete genome sequence of Thermococcus profundus strain DT5432.</title>
        <authorList>
            <person name="Oger P.M."/>
        </authorList>
    </citation>
    <scope>NUCLEOTIDE SEQUENCE [LARGE SCALE GENOMIC DNA]</scope>
    <source>
        <strain evidence="1 2">DT 5432</strain>
    </source>
</reference>
<dbReference type="KEGG" id="tprf:A3L09_08580"/>
<evidence type="ECO:0000313" key="1">
    <source>
        <dbReference type="EMBL" id="ASJ03307.1"/>
    </source>
</evidence>
<proteinExistence type="predicted"/>